<gene>
    <name evidence="5" type="ordered locus">Dtox_2261</name>
</gene>
<dbReference type="InterPro" id="IPR032525">
    <property type="entry name" value="Peptidase_U32_C"/>
</dbReference>
<dbReference type="AlphaFoldDB" id="C8VZU7"/>
<dbReference type="Pfam" id="PF16325">
    <property type="entry name" value="Peptidase_U32_C"/>
    <property type="match status" value="1"/>
</dbReference>
<dbReference type="KEGG" id="dae:Dtox_2261"/>
<keyword evidence="6" id="KW-1185">Reference proteome</keyword>
<dbReference type="Gene3D" id="2.40.30.10">
    <property type="entry name" value="Translation factors"/>
    <property type="match status" value="1"/>
</dbReference>
<dbReference type="eggNOG" id="COG0826">
    <property type="taxonomic scope" value="Bacteria"/>
</dbReference>
<dbReference type="OrthoDB" id="9807498at2"/>
<evidence type="ECO:0000256" key="1">
    <source>
        <dbReference type="ARBA" id="ARBA00022670"/>
    </source>
</evidence>
<keyword evidence="2" id="KW-0378">Hydrolase</keyword>
<comment type="similarity">
    <text evidence="3">Belongs to the peptidase U32 family.</text>
</comment>
<dbReference type="PROSITE" id="PS01276">
    <property type="entry name" value="PEPTIDASE_U32"/>
    <property type="match status" value="1"/>
</dbReference>
<dbReference type="PANTHER" id="PTHR30217:SF6">
    <property type="entry name" value="TRNA HYDROXYLATION PROTEIN P"/>
    <property type="match status" value="1"/>
</dbReference>
<evidence type="ECO:0000256" key="3">
    <source>
        <dbReference type="ARBA" id="ARBA00038374"/>
    </source>
</evidence>
<dbReference type="MEROPS" id="U32.002"/>
<evidence type="ECO:0000256" key="2">
    <source>
        <dbReference type="ARBA" id="ARBA00022801"/>
    </source>
</evidence>
<dbReference type="Proteomes" id="UP000002217">
    <property type="component" value="Chromosome"/>
</dbReference>
<evidence type="ECO:0000259" key="4">
    <source>
        <dbReference type="Pfam" id="PF16325"/>
    </source>
</evidence>
<feature type="domain" description="Peptidase family U32 C-terminal" evidence="4">
    <location>
        <begin position="320"/>
        <end position="401"/>
    </location>
</feature>
<dbReference type="GO" id="GO:0006508">
    <property type="term" value="P:proteolysis"/>
    <property type="evidence" value="ECO:0007669"/>
    <property type="project" value="UniProtKB-KW"/>
</dbReference>
<dbReference type="HOGENOM" id="CLU_011540_0_2_9"/>
<protein>
    <submittedName>
        <fullName evidence="5">Peptidase U32</fullName>
    </submittedName>
</protein>
<dbReference type="STRING" id="485916.Dtox_2261"/>
<dbReference type="EMBL" id="CP001720">
    <property type="protein sequence ID" value="ACV63075.1"/>
    <property type="molecule type" value="Genomic_DNA"/>
</dbReference>
<keyword evidence="1" id="KW-0645">Protease</keyword>
<dbReference type="Pfam" id="PF01136">
    <property type="entry name" value="Peptidase_U32"/>
    <property type="match status" value="1"/>
</dbReference>
<dbReference type="InterPro" id="IPR001539">
    <property type="entry name" value="Peptidase_U32"/>
</dbReference>
<dbReference type="InterPro" id="IPR051454">
    <property type="entry name" value="RNA/ubiquinone_mod_enzymes"/>
</dbReference>
<dbReference type="GO" id="GO:0008233">
    <property type="term" value="F:peptidase activity"/>
    <property type="evidence" value="ECO:0007669"/>
    <property type="project" value="UniProtKB-KW"/>
</dbReference>
<proteinExistence type="inferred from homology"/>
<dbReference type="PANTHER" id="PTHR30217">
    <property type="entry name" value="PEPTIDASE U32 FAMILY"/>
    <property type="match status" value="1"/>
</dbReference>
<evidence type="ECO:0000313" key="6">
    <source>
        <dbReference type="Proteomes" id="UP000002217"/>
    </source>
</evidence>
<name>C8VZU7_DESAS</name>
<accession>C8VZU7</accession>
<organism evidence="5 6">
    <name type="scientific">Desulfofarcimen acetoxidans (strain ATCC 49208 / DSM 771 / KCTC 5769 / VKM B-1644 / 5575)</name>
    <name type="common">Desulfotomaculum acetoxidans</name>
    <dbReference type="NCBI Taxonomy" id="485916"/>
    <lineage>
        <taxon>Bacteria</taxon>
        <taxon>Bacillati</taxon>
        <taxon>Bacillota</taxon>
        <taxon>Clostridia</taxon>
        <taxon>Eubacteriales</taxon>
        <taxon>Peptococcaceae</taxon>
        <taxon>Desulfofarcimen</taxon>
    </lineage>
</organism>
<dbReference type="RefSeq" id="WP_015757776.1">
    <property type="nucleotide sequence ID" value="NC_013216.1"/>
</dbReference>
<reference evidence="5 6" key="1">
    <citation type="journal article" date="2009" name="Stand. Genomic Sci.">
        <title>Complete genome sequence of Desulfotomaculum acetoxidans type strain (5575).</title>
        <authorList>
            <person name="Spring S."/>
            <person name="Lapidus A."/>
            <person name="Schroder M."/>
            <person name="Gleim D."/>
            <person name="Sims D."/>
            <person name="Meincke L."/>
            <person name="Glavina Del Rio T."/>
            <person name="Tice H."/>
            <person name="Copeland A."/>
            <person name="Cheng J.F."/>
            <person name="Lucas S."/>
            <person name="Chen F."/>
            <person name="Nolan M."/>
            <person name="Bruce D."/>
            <person name="Goodwin L."/>
            <person name="Pitluck S."/>
            <person name="Ivanova N."/>
            <person name="Mavromatis K."/>
            <person name="Mikhailova N."/>
            <person name="Pati A."/>
            <person name="Chen A."/>
            <person name="Palaniappan K."/>
            <person name="Land M."/>
            <person name="Hauser L."/>
            <person name="Chang Y.J."/>
            <person name="Jeffries C.D."/>
            <person name="Chain P."/>
            <person name="Saunders E."/>
            <person name="Brettin T."/>
            <person name="Detter J.C."/>
            <person name="Goker M."/>
            <person name="Bristow J."/>
            <person name="Eisen J.A."/>
            <person name="Markowitz V."/>
            <person name="Hugenholtz P."/>
            <person name="Kyrpides N.C."/>
            <person name="Klenk H.P."/>
            <person name="Han C."/>
        </authorList>
    </citation>
    <scope>NUCLEOTIDE SEQUENCE [LARGE SCALE GENOMIC DNA]</scope>
    <source>
        <strain evidence="6">ATCC 49208 / DSM 771 / VKM B-1644</strain>
    </source>
</reference>
<sequence>MVKPELLAPAGDPEKLKVAIAYGADAVYIGGKKFGLRAGAGNLTTEEIRDCANYAHARGVKIYVTVNIFAHNKDLEELPDYLKTLQKCQVDAVIISDPGVLAVTRDTVPGLSVHLSTQANTTNWQSARFWAQAGVERIVLARELTLEEIKEFHLKAKVDLECFVHGAMCISYSGRCLLSNYFTGRDANKGDCAQACRWRYTLVEEKRPGLYLPIIEEDRGTYILSSQDLCLIEYIPELINAGVISFKIEGRMKSVHYVAGVVKAYREAIDTFISAPEKYKLNPRWLDYISKVSNRDFTTGFLFGHPAQPAHYTTEKLYRRDYSFVGIVRGYDRQKKMTVVEQRNRFFAGDEVEIFFPHGDSVTLVVPTMYDEEGNEVYAAPHPQQILYLPVAELPPYTMLRKPV</sequence>
<evidence type="ECO:0000313" key="5">
    <source>
        <dbReference type="EMBL" id="ACV63075.1"/>
    </source>
</evidence>